<evidence type="ECO:0000313" key="1">
    <source>
        <dbReference type="EMBL" id="KAJ9596982.1"/>
    </source>
</evidence>
<dbReference type="Proteomes" id="UP001233999">
    <property type="component" value="Unassembled WGS sequence"/>
</dbReference>
<reference evidence="1" key="1">
    <citation type="journal article" date="2023" name="IScience">
        <title>Live-bearing cockroach genome reveals convergent evolutionary mechanisms linked to viviparity in insects and beyond.</title>
        <authorList>
            <person name="Fouks B."/>
            <person name="Harrison M.C."/>
            <person name="Mikhailova A.A."/>
            <person name="Marchal E."/>
            <person name="English S."/>
            <person name="Carruthers M."/>
            <person name="Jennings E.C."/>
            <person name="Chiamaka E.L."/>
            <person name="Frigard R.A."/>
            <person name="Pippel M."/>
            <person name="Attardo G.M."/>
            <person name="Benoit J.B."/>
            <person name="Bornberg-Bauer E."/>
            <person name="Tobe S.S."/>
        </authorList>
    </citation>
    <scope>NUCLEOTIDE SEQUENCE</scope>
    <source>
        <strain evidence="1">Stay&amp;Tobe</strain>
    </source>
</reference>
<organism evidence="1 2">
    <name type="scientific">Diploptera punctata</name>
    <name type="common">Pacific beetle cockroach</name>
    <dbReference type="NCBI Taxonomy" id="6984"/>
    <lineage>
        <taxon>Eukaryota</taxon>
        <taxon>Metazoa</taxon>
        <taxon>Ecdysozoa</taxon>
        <taxon>Arthropoda</taxon>
        <taxon>Hexapoda</taxon>
        <taxon>Insecta</taxon>
        <taxon>Pterygota</taxon>
        <taxon>Neoptera</taxon>
        <taxon>Polyneoptera</taxon>
        <taxon>Dictyoptera</taxon>
        <taxon>Blattodea</taxon>
        <taxon>Blaberoidea</taxon>
        <taxon>Blaberidae</taxon>
        <taxon>Diplopterinae</taxon>
        <taxon>Diploptera</taxon>
    </lineage>
</organism>
<gene>
    <name evidence="1" type="ORF">L9F63_012012</name>
</gene>
<feature type="non-terminal residue" evidence="1">
    <location>
        <position position="1"/>
    </location>
</feature>
<accession>A0AAD8EPC5</accession>
<name>A0AAD8EPC5_DIPPU</name>
<feature type="non-terminal residue" evidence="1">
    <location>
        <position position="79"/>
    </location>
</feature>
<dbReference type="EMBL" id="JASPKZ010001952">
    <property type="protein sequence ID" value="KAJ9596982.1"/>
    <property type="molecule type" value="Genomic_DNA"/>
</dbReference>
<proteinExistence type="predicted"/>
<keyword evidence="2" id="KW-1185">Reference proteome</keyword>
<protein>
    <submittedName>
        <fullName evidence="1">Uncharacterized protein</fullName>
    </submittedName>
</protein>
<sequence>DTWVPVSWSAFLVTKQELGSSGIVQVKMGHCGGDSTGLSSTHTGSSAHRSTYVGCTHDPQARSDVHSALHPRFYCTILQ</sequence>
<evidence type="ECO:0000313" key="2">
    <source>
        <dbReference type="Proteomes" id="UP001233999"/>
    </source>
</evidence>
<dbReference type="AlphaFoldDB" id="A0AAD8EPC5"/>
<comment type="caution">
    <text evidence="1">The sequence shown here is derived from an EMBL/GenBank/DDBJ whole genome shotgun (WGS) entry which is preliminary data.</text>
</comment>
<reference evidence="1" key="2">
    <citation type="submission" date="2023-05" db="EMBL/GenBank/DDBJ databases">
        <authorList>
            <person name="Fouks B."/>
        </authorList>
    </citation>
    <scope>NUCLEOTIDE SEQUENCE</scope>
    <source>
        <strain evidence="1">Stay&amp;Tobe</strain>
        <tissue evidence="1">Testes</tissue>
    </source>
</reference>